<evidence type="ECO:0000313" key="9">
    <source>
        <dbReference type="EMBL" id="CRI41204.1"/>
    </source>
</evidence>
<evidence type="ECO:0000256" key="4">
    <source>
        <dbReference type="ARBA" id="ARBA00022729"/>
    </source>
</evidence>
<dbReference type="EMBL" id="LN847244">
    <property type="protein sequence ID" value="CRI49093.1"/>
    <property type="molecule type" value="Genomic_DNA"/>
</dbReference>
<evidence type="ECO:0000313" key="14">
    <source>
        <dbReference type="EMBL" id="CRI50224.1"/>
    </source>
</evidence>
<dbReference type="SUPFAM" id="SSF53850">
    <property type="entry name" value="Periplasmic binding protein-like II"/>
    <property type="match status" value="1"/>
</dbReference>
<dbReference type="GO" id="GO:1904680">
    <property type="term" value="F:peptide transmembrane transporter activity"/>
    <property type="evidence" value="ECO:0007669"/>
    <property type="project" value="TreeGrafter"/>
</dbReference>
<reference evidence="9" key="1">
    <citation type="submission" date="2015-05" db="EMBL/GenBank/DDBJ databases">
        <authorList>
            <person name="Rattei Thomas"/>
        </authorList>
    </citation>
    <scope>NUCLEOTIDE SEQUENCE</scope>
    <source>
        <strain evidence="7">CV15</strain>
        <strain evidence="8">CWL029c</strain>
        <strain evidence="9">GiD</strain>
        <strain evidence="10">H12</strain>
        <strain evidence="11">MUL2216</strain>
        <strain evidence="12">Panola</strain>
        <strain evidence="14">PB1</strain>
        <strain evidence="13">U1271</strain>
        <strain evidence="15">UZG1</strain>
        <strain evidence="16">Wien2</strain>
        <strain evidence="17">YK41</strain>
    </source>
</reference>
<evidence type="ECO:0000256" key="1">
    <source>
        <dbReference type="ARBA" id="ARBA00004196"/>
    </source>
</evidence>
<organism evidence="9">
    <name type="scientific">Chlamydia pneumoniae</name>
    <name type="common">Chlamydophila pneumoniae</name>
    <dbReference type="NCBI Taxonomy" id="83558"/>
    <lineage>
        <taxon>Bacteria</taxon>
        <taxon>Pseudomonadati</taxon>
        <taxon>Chlamydiota</taxon>
        <taxon>Chlamydiia</taxon>
        <taxon>Chlamydiales</taxon>
        <taxon>Chlamydiaceae</taxon>
        <taxon>Chlamydia/Chlamydophila group</taxon>
        <taxon>Chlamydia</taxon>
    </lineage>
</organism>
<comment type="similarity">
    <text evidence="2">Belongs to the bacterial solute-binding protein 5 family.</text>
</comment>
<evidence type="ECO:0000259" key="6">
    <source>
        <dbReference type="Pfam" id="PF00496"/>
    </source>
</evidence>
<dbReference type="GO" id="GO:0043190">
    <property type="term" value="C:ATP-binding cassette (ABC) transporter complex"/>
    <property type="evidence" value="ECO:0007669"/>
    <property type="project" value="InterPro"/>
</dbReference>
<dbReference type="EMBL" id="LN847250">
    <property type="protein sequence ID" value="CRI52481.1"/>
    <property type="molecule type" value="Genomic_DNA"/>
</dbReference>
<proteinExistence type="inferred from homology"/>
<accession>A0A0F7WS10</accession>
<dbReference type="PIRSF" id="PIRSF002741">
    <property type="entry name" value="MppA"/>
    <property type="match status" value="1"/>
</dbReference>
<evidence type="ECO:0000313" key="17">
    <source>
        <dbReference type="EMBL" id="CRI72841.1"/>
    </source>
</evidence>
<dbReference type="EMBL" id="LN849024">
    <property type="protein sequence ID" value="CRI72841.1"/>
    <property type="molecule type" value="Genomic_DNA"/>
</dbReference>
<dbReference type="InterPro" id="IPR030678">
    <property type="entry name" value="Peptide/Ni-bd"/>
</dbReference>
<dbReference type="EMBL" id="LN847008">
    <property type="protein sequence ID" value="CRI41204.1"/>
    <property type="molecule type" value="Genomic_DNA"/>
</dbReference>
<dbReference type="EMBL" id="LN847240">
    <property type="protein sequence ID" value="CRI50224.1"/>
    <property type="molecule type" value="Genomic_DNA"/>
</dbReference>
<dbReference type="CDD" id="cd08504">
    <property type="entry name" value="PBP2_OppA"/>
    <property type="match status" value="1"/>
</dbReference>
<dbReference type="GO" id="GO:0030288">
    <property type="term" value="C:outer membrane-bounded periplasmic space"/>
    <property type="evidence" value="ECO:0007669"/>
    <property type="project" value="UniProtKB-ARBA"/>
</dbReference>
<evidence type="ECO:0000313" key="8">
    <source>
        <dbReference type="EMBL" id="CRI40074.1"/>
    </source>
</evidence>
<evidence type="ECO:0000256" key="5">
    <source>
        <dbReference type="SAM" id="Coils"/>
    </source>
</evidence>
<dbReference type="EMBL" id="LN846998">
    <property type="protein sequence ID" value="CRI37808.1"/>
    <property type="molecule type" value="Genomic_DNA"/>
</dbReference>
<dbReference type="AlphaFoldDB" id="A0A0F7WS10"/>
<evidence type="ECO:0000313" key="10">
    <source>
        <dbReference type="EMBL" id="CRI43432.1"/>
    </source>
</evidence>
<dbReference type="PATRIC" id="fig|83558.13.peg.211"/>
<dbReference type="Gene3D" id="3.40.190.10">
    <property type="entry name" value="Periplasmic binding protein-like II"/>
    <property type="match status" value="1"/>
</dbReference>
<dbReference type="EMBL" id="LN847245">
    <property type="protein sequence ID" value="CRI51349.1"/>
    <property type="molecule type" value="Genomic_DNA"/>
</dbReference>
<dbReference type="InterPro" id="IPR039424">
    <property type="entry name" value="SBP_5"/>
</dbReference>
<dbReference type="GO" id="GO:0015833">
    <property type="term" value="P:peptide transport"/>
    <property type="evidence" value="ECO:0007669"/>
    <property type="project" value="TreeGrafter"/>
</dbReference>
<name>A0A0F7WS10_CHLPN</name>
<dbReference type="PROSITE" id="PS51257">
    <property type="entry name" value="PROKAR_LIPOPROTEIN"/>
    <property type="match status" value="1"/>
</dbReference>
<dbReference type="InterPro" id="IPR000914">
    <property type="entry name" value="SBP_5_dom"/>
</dbReference>
<protein>
    <submittedName>
        <fullName evidence="9">Oligopeptide ABC transport system substrate-binding protein oppA</fullName>
    </submittedName>
</protein>
<keyword evidence="5" id="KW-0175">Coiled coil</keyword>
<dbReference type="EMBL" id="LN847124">
    <property type="protein sequence ID" value="CRI43432.1"/>
    <property type="molecule type" value="Genomic_DNA"/>
</dbReference>
<evidence type="ECO:0000313" key="11">
    <source>
        <dbReference type="EMBL" id="CRI45670.1"/>
    </source>
</evidence>
<evidence type="ECO:0000313" key="12">
    <source>
        <dbReference type="EMBL" id="CRI46799.1"/>
    </source>
</evidence>
<dbReference type="Gene3D" id="3.10.105.10">
    <property type="entry name" value="Dipeptide-binding Protein, Domain 3"/>
    <property type="match status" value="1"/>
</dbReference>
<feature type="domain" description="Solute-binding protein family 5" evidence="6">
    <location>
        <begin position="80"/>
        <end position="458"/>
    </location>
</feature>
<gene>
    <name evidence="7" type="ORF">BN1224_CV15_B_01310</name>
    <name evidence="9" type="ORF">BN1224_GiD_A_02050</name>
    <name evidence="10" type="ORF">BN1224_H12_BK_00040</name>
    <name evidence="11" type="ORF">BN1224_MUL2216_D_00500</name>
    <name evidence="12" type="ORF">BN1224_Panola_E_00160</name>
    <name evidence="14" type="ORF">BN1224_PB1_B_01930</name>
    <name evidence="13" type="ORF">BN1224_U1271_C_00330</name>
    <name evidence="15" type="ORF">BN1224_UZG1_A_02040</name>
    <name evidence="16" type="ORF">BN1224_Wien2_C_00160</name>
    <name evidence="17" type="ORF">BN1224_YK41_AU_00080</name>
    <name evidence="8" type="ORF">CWL029c_C_00340</name>
</gene>
<evidence type="ECO:0000313" key="13">
    <source>
        <dbReference type="EMBL" id="CRI49093.1"/>
    </source>
</evidence>
<dbReference type="PANTHER" id="PTHR30290:SF83">
    <property type="entry name" value="ABC TRANSPORTER SUBSTRATE-BINDING PROTEIN"/>
    <property type="match status" value="1"/>
</dbReference>
<dbReference type="Pfam" id="PF00496">
    <property type="entry name" value="SBP_bac_5"/>
    <property type="match status" value="1"/>
</dbReference>
<evidence type="ECO:0000313" key="15">
    <source>
        <dbReference type="EMBL" id="CRI51349.1"/>
    </source>
</evidence>
<feature type="coiled-coil region" evidence="5">
    <location>
        <begin position="352"/>
        <end position="383"/>
    </location>
</feature>
<dbReference type="FunFam" id="3.90.76.10:FF:000001">
    <property type="entry name" value="Oligopeptide ABC transporter substrate-binding protein"/>
    <property type="match status" value="1"/>
</dbReference>
<keyword evidence="4" id="KW-0732">Signal</keyword>
<dbReference type="EMBL" id="LN847225">
    <property type="protein sequence ID" value="CRI45670.1"/>
    <property type="molecule type" value="Genomic_DNA"/>
</dbReference>
<dbReference type="EMBL" id="LN847231">
    <property type="protein sequence ID" value="CRI46799.1"/>
    <property type="molecule type" value="Genomic_DNA"/>
</dbReference>
<evidence type="ECO:0000256" key="3">
    <source>
        <dbReference type="ARBA" id="ARBA00022448"/>
    </source>
</evidence>
<dbReference type="Gene3D" id="3.90.76.10">
    <property type="entry name" value="Dipeptide-binding Protein, Domain 1"/>
    <property type="match status" value="1"/>
</dbReference>
<evidence type="ECO:0000313" key="7">
    <source>
        <dbReference type="EMBL" id="CRI37808.1"/>
    </source>
</evidence>
<keyword evidence="3" id="KW-0813">Transport</keyword>
<dbReference type="PANTHER" id="PTHR30290">
    <property type="entry name" value="PERIPLASMIC BINDING COMPONENT OF ABC TRANSPORTER"/>
    <property type="match status" value="1"/>
</dbReference>
<evidence type="ECO:0000256" key="2">
    <source>
        <dbReference type="ARBA" id="ARBA00005695"/>
    </source>
</evidence>
<evidence type="ECO:0000313" key="16">
    <source>
        <dbReference type="EMBL" id="CRI52481.1"/>
    </source>
</evidence>
<comment type="subcellular location">
    <subcellularLocation>
        <location evidence="1">Cell envelope</location>
    </subcellularLocation>
</comment>
<dbReference type="EMBL" id="LN847003">
    <property type="protein sequence ID" value="CRI40074.1"/>
    <property type="molecule type" value="Genomic_DNA"/>
</dbReference>
<sequence>MKSYSKERSFMLRFFAVFISTLWLITSGCSPSQSSKGIFVVNMKEMPRSLDPGKTRLIADQTLMRHLYEGLVEEHSQNGEIKPALAESYTISEDGTRYTFKIKNILWSNGDPLTAQDFVSSWKEILKEDASSVYLYAFLPIKNARAIFDDTESPENLGVRALDKRHLEIQLETPCAHFLHFLTLPIFFPVHETLRNYSTSFEEMPITCGAFRPVSLEKGLRLHLEKNPMYHNKSRVKLHKIIVQFISNANTAAILFKHKKLDWQGPPWGEPIPPEISASLHQDDQLFSLPGASTTWLLFNIQKKPWNNAKLRKALSLAIDKDMLTKVVYQGLAEPTDHILHPRLYPGTYPERKRQNERILEAQQLFEEALDELQMTREDLEKETLTFSTFSFSYGRICQMLREQWKKVLKFTIPIVGQEFFTIQKNFLEGNYSLTVNQWTAAFIDPMSYLMIFANPGGISPYHLQDSHFQTLLIKITQEHKKHLRNQLIIEALDYLEHCHILEPLCHPNLRIALNKNIKNFNLFVRRTSDFRFIEKL</sequence>